<protein>
    <recommendedName>
        <fullName evidence="3">tRNA threonylcarbamoyladenosine biosynthesis protein TsaE</fullName>
    </recommendedName>
    <alternativeName>
        <fullName evidence="10">t(6)A37 threonylcarbamoyladenosine biosynthesis protein TsaE</fullName>
    </alternativeName>
</protein>
<comment type="similarity">
    <text evidence="2">Belongs to the TsaE family.</text>
</comment>
<gene>
    <name evidence="11" type="ORF">COX64_04735</name>
</gene>
<dbReference type="GO" id="GO:0016740">
    <property type="term" value="F:transferase activity"/>
    <property type="evidence" value="ECO:0007669"/>
    <property type="project" value="UniProtKB-KW"/>
</dbReference>
<dbReference type="GO" id="GO:0005737">
    <property type="term" value="C:cytoplasm"/>
    <property type="evidence" value="ECO:0007669"/>
    <property type="project" value="UniProtKB-SubCell"/>
</dbReference>
<keyword evidence="7" id="KW-0547">Nucleotide-binding</keyword>
<dbReference type="SUPFAM" id="SSF52540">
    <property type="entry name" value="P-loop containing nucleoside triphosphate hydrolases"/>
    <property type="match status" value="1"/>
</dbReference>
<dbReference type="GO" id="GO:0005524">
    <property type="term" value="F:ATP binding"/>
    <property type="evidence" value="ECO:0007669"/>
    <property type="project" value="UniProtKB-KW"/>
</dbReference>
<keyword evidence="9" id="KW-0460">Magnesium</keyword>
<dbReference type="PANTHER" id="PTHR33540:SF2">
    <property type="entry name" value="TRNA THREONYLCARBAMOYLADENOSINE BIOSYNTHESIS PROTEIN TSAE"/>
    <property type="match status" value="1"/>
</dbReference>
<accession>A0A2M7W0U2</accession>
<evidence type="ECO:0000313" key="12">
    <source>
        <dbReference type="Proteomes" id="UP000228952"/>
    </source>
</evidence>
<evidence type="ECO:0000256" key="8">
    <source>
        <dbReference type="ARBA" id="ARBA00022840"/>
    </source>
</evidence>
<name>A0A2M7W0U2_9BACT</name>
<dbReference type="GO" id="GO:0046872">
    <property type="term" value="F:metal ion binding"/>
    <property type="evidence" value="ECO:0007669"/>
    <property type="project" value="UniProtKB-KW"/>
</dbReference>
<evidence type="ECO:0000256" key="10">
    <source>
        <dbReference type="ARBA" id="ARBA00032441"/>
    </source>
</evidence>
<dbReference type="Gene3D" id="3.40.50.300">
    <property type="entry name" value="P-loop containing nucleotide triphosphate hydrolases"/>
    <property type="match status" value="1"/>
</dbReference>
<keyword evidence="6" id="KW-0479">Metal-binding</keyword>
<organism evidence="11 12">
    <name type="scientific">Candidatus Dojkabacteria bacterium CG_4_10_14_0_2_um_filter_Dojkabacteria_WS6_41_15</name>
    <dbReference type="NCBI Taxonomy" id="2014249"/>
    <lineage>
        <taxon>Bacteria</taxon>
        <taxon>Candidatus Dojkabacteria</taxon>
    </lineage>
</organism>
<dbReference type="Pfam" id="PF02367">
    <property type="entry name" value="TsaE"/>
    <property type="match status" value="1"/>
</dbReference>
<keyword evidence="11" id="KW-0808">Transferase</keyword>
<dbReference type="Proteomes" id="UP000228952">
    <property type="component" value="Unassembled WGS sequence"/>
</dbReference>
<dbReference type="InterPro" id="IPR003442">
    <property type="entry name" value="T6A_TsaE"/>
</dbReference>
<comment type="caution">
    <text evidence="11">The sequence shown here is derived from an EMBL/GenBank/DDBJ whole genome shotgun (WGS) entry which is preliminary data.</text>
</comment>
<proteinExistence type="inferred from homology"/>
<feature type="non-terminal residue" evidence="11">
    <location>
        <position position="129"/>
    </location>
</feature>
<evidence type="ECO:0000256" key="7">
    <source>
        <dbReference type="ARBA" id="ARBA00022741"/>
    </source>
</evidence>
<dbReference type="InterPro" id="IPR027417">
    <property type="entry name" value="P-loop_NTPase"/>
</dbReference>
<evidence type="ECO:0000256" key="2">
    <source>
        <dbReference type="ARBA" id="ARBA00007599"/>
    </source>
</evidence>
<reference evidence="12" key="1">
    <citation type="submission" date="2017-09" db="EMBL/GenBank/DDBJ databases">
        <title>Depth-based differentiation of microbial function through sediment-hosted aquifers and enrichment of novel symbionts in the deep terrestrial subsurface.</title>
        <authorList>
            <person name="Probst A.J."/>
            <person name="Ladd B."/>
            <person name="Jarett J.K."/>
            <person name="Geller-Mcgrath D.E."/>
            <person name="Sieber C.M.K."/>
            <person name="Emerson J.B."/>
            <person name="Anantharaman K."/>
            <person name="Thomas B.C."/>
            <person name="Malmstrom R."/>
            <person name="Stieglmeier M."/>
            <person name="Klingl A."/>
            <person name="Woyke T."/>
            <person name="Ryan C.M."/>
            <person name="Banfield J.F."/>
        </authorList>
    </citation>
    <scope>NUCLEOTIDE SEQUENCE [LARGE SCALE GENOMIC DNA]</scope>
</reference>
<evidence type="ECO:0000256" key="6">
    <source>
        <dbReference type="ARBA" id="ARBA00022723"/>
    </source>
</evidence>
<evidence type="ECO:0000256" key="3">
    <source>
        <dbReference type="ARBA" id="ARBA00019010"/>
    </source>
</evidence>
<sequence>MTLSDAIGVTTQYSKDTRPTILFLVGELGAGKTHFVNQFAQEIGVARRLPSPTFTFLQEYSCDWKGKGKIVHCDLYRVDPDKAEKTLEQIGFWDYLEDRNIVFIEWPEKALSQLETLPHKSLSITITDS</sequence>
<dbReference type="NCBIfam" id="TIGR00150">
    <property type="entry name" value="T6A_YjeE"/>
    <property type="match status" value="1"/>
</dbReference>
<evidence type="ECO:0000256" key="4">
    <source>
        <dbReference type="ARBA" id="ARBA00022490"/>
    </source>
</evidence>
<dbReference type="PANTHER" id="PTHR33540">
    <property type="entry name" value="TRNA THREONYLCARBAMOYLADENOSINE BIOSYNTHESIS PROTEIN TSAE"/>
    <property type="match status" value="1"/>
</dbReference>
<evidence type="ECO:0000256" key="9">
    <source>
        <dbReference type="ARBA" id="ARBA00022842"/>
    </source>
</evidence>
<dbReference type="AlphaFoldDB" id="A0A2M7W0U2"/>
<evidence type="ECO:0000256" key="1">
    <source>
        <dbReference type="ARBA" id="ARBA00004496"/>
    </source>
</evidence>
<dbReference type="GO" id="GO:0002949">
    <property type="term" value="P:tRNA threonylcarbamoyladenosine modification"/>
    <property type="evidence" value="ECO:0007669"/>
    <property type="project" value="InterPro"/>
</dbReference>
<keyword evidence="4" id="KW-0963">Cytoplasm</keyword>
<evidence type="ECO:0000256" key="5">
    <source>
        <dbReference type="ARBA" id="ARBA00022694"/>
    </source>
</evidence>
<comment type="subcellular location">
    <subcellularLocation>
        <location evidence="1">Cytoplasm</location>
    </subcellularLocation>
</comment>
<evidence type="ECO:0000313" key="11">
    <source>
        <dbReference type="EMBL" id="PJA12247.1"/>
    </source>
</evidence>
<keyword evidence="5" id="KW-0819">tRNA processing</keyword>
<keyword evidence="8" id="KW-0067">ATP-binding</keyword>
<dbReference type="EMBL" id="PFQB01000120">
    <property type="protein sequence ID" value="PJA12247.1"/>
    <property type="molecule type" value="Genomic_DNA"/>
</dbReference>